<evidence type="ECO:0000313" key="3">
    <source>
        <dbReference type="EMBL" id="MCX2818045.1"/>
    </source>
</evidence>
<keyword evidence="2" id="KW-1133">Transmembrane helix</keyword>
<evidence type="ECO:0000313" key="4">
    <source>
        <dbReference type="Proteomes" id="UP001149411"/>
    </source>
</evidence>
<comment type="caution">
    <text evidence="3">The sequence shown here is derived from an EMBL/GenBank/DDBJ whole genome shotgun (WGS) entry which is preliminary data.</text>
</comment>
<keyword evidence="2" id="KW-0472">Membrane</keyword>
<dbReference type="Proteomes" id="UP001149411">
    <property type="component" value="Unassembled WGS sequence"/>
</dbReference>
<dbReference type="EMBL" id="RKLV01000001">
    <property type="protein sequence ID" value="MCX2818045.1"/>
    <property type="molecule type" value="Genomic_DNA"/>
</dbReference>
<protein>
    <submittedName>
        <fullName evidence="3">Uncharacterized protein</fullName>
    </submittedName>
</protein>
<evidence type="ECO:0000256" key="2">
    <source>
        <dbReference type="SAM" id="Phobius"/>
    </source>
</evidence>
<name>A0A9Q4GGS2_9EURY</name>
<keyword evidence="4" id="KW-1185">Reference proteome</keyword>
<dbReference type="AlphaFoldDB" id="A0A9Q4GGS2"/>
<gene>
    <name evidence="3" type="ORF">EGH25_01580</name>
</gene>
<keyword evidence="2" id="KW-0812">Transmembrane</keyword>
<sequence length="591" mass="62762">MKRIGATREAGVSEVIGVVLIIGLAVTLIAVLQVSAVPIWNEAVEIDHSREVQDEMVGMREAILTTAGTGGTRSVSVKLGTGYPNRIVLRNPPASTGTLRTVGEGQVSVNNLSFGGGDSNADGYWRDVDPNIQTRALVYTPDYNEYLDAPDTGYGNTVVFNQGNGEAALSDGVLVDGDVITLPVLNGTVSETGSRRVTVDLRPRSVSTDAVTVNRSGAGPHFGMPTRLSQDTWDSLLGDEQGISHDVDGGRLELTLTDEDEEYRLRMAEVSVDGSGADLAPAYITKVDALSVDERIVVEVRDKYNNPLAGAEVEASSNCERGSRTTGQEGRATFDCDRSQETVLSINGTDREGYEEVRVPDEDGAVTARPEVDSATLTKDGTRFENNSVGATQYTVDYEVLSVSDVGLRSVLITLLDANDDDDVITSASNVLNGQGSYTGRWVSPWLKNGTYEPDDVSANITVVDEAGNSNSSTVDENGGVSPDPPNGGEEEEFTSLTAEVDIQEQQDRIRRGEFSYSLGSSSTVEFSIVEFDTETVTGSSGDVTVKGSGQYDLPATLRGDIQGGECLEIEVPSGTDDGVTFDLVADGTGC</sequence>
<proteinExistence type="predicted"/>
<accession>A0A9Q4GGS2</accession>
<feature type="transmembrane region" description="Helical" evidence="2">
    <location>
        <begin position="12"/>
        <end position="32"/>
    </location>
</feature>
<reference evidence="3" key="1">
    <citation type="submission" date="2022-09" db="EMBL/GenBank/DDBJ databases">
        <title>Haloadaptaus new haloarchaeum isolated from saline soil.</title>
        <authorList>
            <person name="Duran-Viseras A."/>
            <person name="Sanchez-Porro C."/>
            <person name="Ventosa A."/>
        </authorList>
    </citation>
    <scope>NUCLEOTIDE SEQUENCE</scope>
    <source>
        <strain evidence="3">F3-133</strain>
    </source>
</reference>
<dbReference type="RefSeq" id="WP_266085656.1">
    <property type="nucleotide sequence ID" value="NZ_RKLV01000001.1"/>
</dbReference>
<organism evidence="3 4">
    <name type="scientific">Halorutilus salinus</name>
    <dbReference type="NCBI Taxonomy" id="2487751"/>
    <lineage>
        <taxon>Archaea</taxon>
        <taxon>Methanobacteriati</taxon>
        <taxon>Methanobacteriota</taxon>
        <taxon>Stenosarchaea group</taxon>
        <taxon>Halobacteria</taxon>
        <taxon>Halorutilales</taxon>
        <taxon>Halorutilaceae</taxon>
        <taxon>Halorutilus</taxon>
    </lineage>
</organism>
<feature type="region of interest" description="Disordered" evidence="1">
    <location>
        <begin position="468"/>
        <end position="492"/>
    </location>
</feature>
<evidence type="ECO:0000256" key="1">
    <source>
        <dbReference type="SAM" id="MobiDB-lite"/>
    </source>
</evidence>